<name>A0A3P7Q0F4_DIBLA</name>
<gene>
    <name evidence="1" type="ORF">DILT_LOCUS14615</name>
</gene>
<evidence type="ECO:0000313" key="1">
    <source>
        <dbReference type="EMBL" id="VDN25412.1"/>
    </source>
</evidence>
<evidence type="ECO:0000313" key="2">
    <source>
        <dbReference type="Proteomes" id="UP000281553"/>
    </source>
</evidence>
<organism evidence="1 2">
    <name type="scientific">Dibothriocephalus latus</name>
    <name type="common">Fish tapeworm</name>
    <name type="synonym">Diphyllobothrium latum</name>
    <dbReference type="NCBI Taxonomy" id="60516"/>
    <lineage>
        <taxon>Eukaryota</taxon>
        <taxon>Metazoa</taxon>
        <taxon>Spiralia</taxon>
        <taxon>Lophotrochozoa</taxon>
        <taxon>Platyhelminthes</taxon>
        <taxon>Cestoda</taxon>
        <taxon>Eucestoda</taxon>
        <taxon>Diphyllobothriidea</taxon>
        <taxon>Diphyllobothriidae</taxon>
        <taxon>Dibothriocephalus</taxon>
    </lineage>
</organism>
<dbReference type="AlphaFoldDB" id="A0A3P7Q0F4"/>
<dbReference type="EMBL" id="UYRU01075074">
    <property type="protein sequence ID" value="VDN25412.1"/>
    <property type="molecule type" value="Genomic_DNA"/>
</dbReference>
<accession>A0A3P7Q0F4</accession>
<keyword evidence="2" id="KW-1185">Reference proteome</keyword>
<dbReference type="Proteomes" id="UP000281553">
    <property type="component" value="Unassembled WGS sequence"/>
</dbReference>
<proteinExistence type="predicted"/>
<reference evidence="1 2" key="1">
    <citation type="submission" date="2018-11" db="EMBL/GenBank/DDBJ databases">
        <authorList>
            <consortium name="Pathogen Informatics"/>
        </authorList>
    </citation>
    <scope>NUCLEOTIDE SEQUENCE [LARGE SCALE GENOMIC DNA]</scope>
</reference>
<protein>
    <submittedName>
        <fullName evidence="1">Uncharacterized protein</fullName>
    </submittedName>
</protein>
<dbReference type="PROSITE" id="PS51257">
    <property type="entry name" value="PROKAR_LIPOPROTEIN"/>
    <property type="match status" value="1"/>
</dbReference>
<sequence length="161" mass="18719">MHAWTKEATWIDKDGFGACDLLTVLLPYWLLSSCRLEIYCRWKRSYTGLRARAPGFSNVTSFLTFVSLFKAAELVNFLMRSGDKPLRRQLDSIQELHRRLLNTEPAGKDTDTADMDAVILRPFHYLLDQLLSGEDMDYSQMSLKKLQLRRCVSQRFTLNTF</sequence>